<dbReference type="EMBL" id="CP136920">
    <property type="protein sequence ID" value="WOO39562.1"/>
    <property type="molecule type" value="Genomic_DNA"/>
</dbReference>
<feature type="compositionally biased region" description="Polar residues" evidence="3">
    <location>
        <begin position="9"/>
        <end position="19"/>
    </location>
</feature>
<keyword evidence="1" id="KW-0810">Translation regulation</keyword>
<keyword evidence="6" id="KW-1185">Reference proteome</keyword>
<dbReference type="KEGG" id="puo:RZN69_13140"/>
<sequence length="134" mass="14149">MGKRKDRISTSGSTDSLGSNPFGGLDGSGLPQAPKVVSKPEVSPVKPEKKKSRGRIDVRREKAGRGGKTVTVLSGEGLNNQCPAVIEKIAKTLKGRFATGGVAKGKTVELQGDHREAVKVYLENEGYRVVFTGG</sequence>
<evidence type="ECO:0000313" key="5">
    <source>
        <dbReference type="EMBL" id="WOO39562.1"/>
    </source>
</evidence>
<protein>
    <submittedName>
        <fullName evidence="5">Translation initiation factor</fullName>
    </submittedName>
</protein>
<keyword evidence="2" id="KW-0648">Protein biosynthesis</keyword>
<evidence type="ECO:0000256" key="3">
    <source>
        <dbReference type="SAM" id="MobiDB-lite"/>
    </source>
</evidence>
<dbReference type="Gene3D" id="3.30.780.10">
    <property type="entry name" value="SUI1-like domain"/>
    <property type="match status" value="1"/>
</dbReference>
<dbReference type="AlphaFoldDB" id="A0AAQ3L8E3"/>
<feature type="region of interest" description="Disordered" evidence="3">
    <location>
        <begin position="1"/>
        <end position="68"/>
    </location>
</feature>
<dbReference type="GO" id="GO:0006417">
    <property type="term" value="P:regulation of translation"/>
    <property type="evidence" value="ECO:0007669"/>
    <property type="project" value="UniProtKB-KW"/>
</dbReference>
<dbReference type="CDD" id="cd11567">
    <property type="entry name" value="YciH_like"/>
    <property type="match status" value="1"/>
</dbReference>
<evidence type="ECO:0000313" key="6">
    <source>
        <dbReference type="Proteomes" id="UP001304300"/>
    </source>
</evidence>
<feature type="compositionally biased region" description="Basic and acidic residues" evidence="3">
    <location>
        <begin position="54"/>
        <end position="64"/>
    </location>
</feature>
<feature type="compositionally biased region" description="Low complexity" evidence="3">
    <location>
        <begin position="34"/>
        <end position="45"/>
    </location>
</feature>
<evidence type="ECO:0000256" key="2">
    <source>
        <dbReference type="ARBA" id="ARBA00022917"/>
    </source>
</evidence>
<keyword evidence="5" id="KW-0396">Initiation factor</keyword>
<dbReference type="Proteomes" id="UP001304300">
    <property type="component" value="Chromosome"/>
</dbReference>
<dbReference type="InterPro" id="IPR036877">
    <property type="entry name" value="SUI1_dom_sf"/>
</dbReference>
<dbReference type="InterPro" id="IPR001950">
    <property type="entry name" value="SUI1"/>
</dbReference>
<evidence type="ECO:0000259" key="4">
    <source>
        <dbReference type="PROSITE" id="PS50296"/>
    </source>
</evidence>
<dbReference type="GO" id="GO:0003743">
    <property type="term" value="F:translation initiation factor activity"/>
    <property type="evidence" value="ECO:0007669"/>
    <property type="project" value="UniProtKB-KW"/>
</dbReference>
<dbReference type="RefSeq" id="WP_317831503.1">
    <property type="nucleotide sequence ID" value="NZ_CP136920.1"/>
</dbReference>
<accession>A0AAQ3L8E3</accession>
<dbReference type="InterPro" id="IPR005872">
    <property type="entry name" value="SUI1_arc_bac"/>
</dbReference>
<dbReference type="PROSITE" id="PS50296">
    <property type="entry name" value="SUI1"/>
    <property type="match status" value="1"/>
</dbReference>
<organism evidence="5 6">
    <name type="scientific">Rubellicoccus peritrichatus</name>
    <dbReference type="NCBI Taxonomy" id="3080537"/>
    <lineage>
        <taxon>Bacteria</taxon>
        <taxon>Pseudomonadati</taxon>
        <taxon>Verrucomicrobiota</taxon>
        <taxon>Opitutia</taxon>
        <taxon>Puniceicoccales</taxon>
        <taxon>Cerasicoccaceae</taxon>
        <taxon>Rubellicoccus</taxon>
    </lineage>
</organism>
<proteinExistence type="predicted"/>
<gene>
    <name evidence="5" type="ORF">RZN69_13140</name>
</gene>
<feature type="domain" description="SUI1" evidence="4">
    <location>
        <begin position="65"/>
        <end position="126"/>
    </location>
</feature>
<name>A0AAQ3L8E3_9BACT</name>
<dbReference type="Pfam" id="PF01253">
    <property type="entry name" value="SUI1"/>
    <property type="match status" value="1"/>
</dbReference>
<dbReference type="SUPFAM" id="SSF55159">
    <property type="entry name" value="eIF1-like"/>
    <property type="match status" value="1"/>
</dbReference>
<reference evidence="5 6" key="1">
    <citation type="submission" date="2023-10" db="EMBL/GenBank/DDBJ databases">
        <title>Rubellicoccus peritrichatus gen. nov., sp. nov., isolated from an algae of coral reef tank.</title>
        <authorList>
            <person name="Luo J."/>
        </authorList>
    </citation>
    <scope>NUCLEOTIDE SEQUENCE [LARGE SCALE GENOMIC DNA]</scope>
    <source>
        <strain evidence="5 6">CR14</strain>
    </source>
</reference>
<evidence type="ECO:0000256" key="1">
    <source>
        <dbReference type="ARBA" id="ARBA00022845"/>
    </source>
</evidence>